<keyword evidence="7" id="KW-1185">Reference proteome</keyword>
<evidence type="ECO:0000256" key="1">
    <source>
        <dbReference type="ARBA" id="ARBA00005417"/>
    </source>
</evidence>
<dbReference type="Proteomes" id="UP000029507">
    <property type="component" value="Chromosome"/>
</dbReference>
<feature type="domain" description="ABC transporter" evidence="5">
    <location>
        <begin position="3"/>
        <end position="231"/>
    </location>
</feature>
<dbReference type="SUPFAM" id="SSF52540">
    <property type="entry name" value="P-loop containing nucleoside triphosphate hydrolases"/>
    <property type="match status" value="1"/>
</dbReference>
<dbReference type="EMBL" id="CP009286">
    <property type="protein sequence ID" value="AIQ62241.1"/>
    <property type="molecule type" value="Genomic_DNA"/>
</dbReference>
<dbReference type="STRING" id="169760.PSTEL_03020"/>
<dbReference type="SMART" id="SM00382">
    <property type="entry name" value="AAA"/>
    <property type="match status" value="1"/>
</dbReference>
<dbReference type="PROSITE" id="PS00211">
    <property type="entry name" value="ABC_TRANSPORTER_1"/>
    <property type="match status" value="1"/>
</dbReference>
<evidence type="ECO:0000313" key="6">
    <source>
        <dbReference type="EMBL" id="AIQ62241.1"/>
    </source>
</evidence>
<dbReference type="InterPro" id="IPR017871">
    <property type="entry name" value="ABC_transporter-like_CS"/>
</dbReference>
<proteinExistence type="inferred from homology"/>
<keyword evidence="3" id="KW-0547">Nucleotide-binding</keyword>
<protein>
    <recommendedName>
        <fullName evidence="5">ABC transporter domain-containing protein</fullName>
    </recommendedName>
</protein>
<dbReference type="HOGENOM" id="CLU_000604_1_2_9"/>
<name>A0A089LL10_9BACL</name>
<dbReference type="PROSITE" id="PS50893">
    <property type="entry name" value="ABC_TRANSPORTER_2"/>
    <property type="match status" value="1"/>
</dbReference>
<sequence length="292" mass="31712">MEVKLKQLSKRYGGKQALEEVTLTWEEGIQGLLGPNGAGKTTLMRLLATLLAPTSGSAEIDGVPLADKGRIRELVGYLPQEFSFYPGMRVAEAMDYLALLSGVKGAAERKRRIDALLEEVNLTAHRKAKVRALSGGMKRRLGIAQAMIHEPKLLIVDEPTAGLDPEERIRFRQLLARFAEGRVVLLSTHVVEDVESSCREVTVLKGGSVPFQGNTQDLAERARGRVWQAEMDKKEWAAAGSRYKVVSAVAAGSSMQVRLLAEERPFPDAVASEPTMEDGYLCLVGKGGGAAL</sequence>
<organism evidence="6 7">
    <name type="scientific">Paenibacillus stellifer</name>
    <dbReference type="NCBI Taxonomy" id="169760"/>
    <lineage>
        <taxon>Bacteria</taxon>
        <taxon>Bacillati</taxon>
        <taxon>Bacillota</taxon>
        <taxon>Bacilli</taxon>
        <taxon>Bacillales</taxon>
        <taxon>Paenibacillaceae</taxon>
        <taxon>Paenibacillus</taxon>
    </lineage>
</organism>
<dbReference type="PANTHER" id="PTHR43335">
    <property type="entry name" value="ABC TRANSPORTER, ATP-BINDING PROTEIN"/>
    <property type="match status" value="1"/>
</dbReference>
<dbReference type="AlphaFoldDB" id="A0A089LL10"/>
<dbReference type="GO" id="GO:0005524">
    <property type="term" value="F:ATP binding"/>
    <property type="evidence" value="ECO:0007669"/>
    <property type="project" value="UniProtKB-KW"/>
</dbReference>
<dbReference type="RefSeq" id="WP_038693378.1">
    <property type="nucleotide sequence ID" value="NZ_CP009286.1"/>
</dbReference>
<dbReference type="GO" id="GO:0016887">
    <property type="term" value="F:ATP hydrolysis activity"/>
    <property type="evidence" value="ECO:0007669"/>
    <property type="project" value="InterPro"/>
</dbReference>
<dbReference type="InterPro" id="IPR003593">
    <property type="entry name" value="AAA+_ATPase"/>
</dbReference>
<dbReference type="OrthoDB" id="9804819at2"/>
<dbReference type="InterPro" id="IPR027417">
    <property type="entry name" value="P-loop_NTPase"/>
</dbReference>
<accession>A0A089LL10</accession>
<evidence type="ECO:0000256" key="4">
    <source>
        <dbReference type="ARBA" id="ARBA00022840"/>
    </source>
</evidence>
<gene>
    <name evidence="6" type="ORF">PSTEL_03020</name>
</gene>
<dbReference type="CDD" id="cd03264">
    <property type="entry name" value="ABC_drug_resistance_like"/>
    <property type="match status" value="1"/>
</dbReference>
<dbReference type="PANTHER" id="PTHR43335:SF2">
    <property type="entry name" value="ABC TRANSPORTER, ATP-BINDING PROTEIN"/>
    <property type="match status" value="1"/>
</dbReference>
<evidence type="ECO:0000259" key="5">
    <source>
        <dbReference type="PROSITE" id="PS50893"/>
    </source>
</evidence>
<dbReference type="Pfam" id="PF00005">
    <property type="entry name" value="ABC_tran"/>
    <property type="match status" value="1"/>
</dbReference>
<evidence type="ECO:0000313" key="7">
    <source>
        <dbReference type="Proteomes" id="UP000029507"/>
    </source>
</evidence>
<evidence type="ECO:0000256" key="2">
    <source>
        <dbReference type="ARBA" id="ARBA00022448"/>
    </source>
</evidence>
<reference evidence="6 7" key="1">
    <citation type="submission" date="2014-08" db="EMBL/GenBank/DDBJ databases">
        <title>Comparative genomics of the Paenibacillus odorifer group.</title>
        <authorList>
            <person name="den Bakker H.C."/>
            <person name="Tsai Y.-C."/>
            <person name="Martin N."/>
            <person name="Korlach J."/>
            <person name="Wiedmann M."/>
        </authorList>
    </citation>
    <scope>NUCLEOTIDE SEQUENCE [LARGE SCALE GENOMIC DNA]</scope>
    <source>
        <strain evidence="6 7">DSM 14472</strain>
    </source>
</reference>
<evidence type="ECO:0000256" key="3">
    <source>
        <dbReference type="ARBA" id="ARBA00022741"/>
    </source>
</evidence>
<dbReference type="Gene3D" id="3.40.50.300">
    <property type="entry name" value="P-loop containing nucleotide triphosphate hydrolases"/>
    <property type="match status" value="1"/>
</dbReference>
<comment type="similarity">
    <text evidence="1">Belongs to the ABC transporter superfamily.</text>
</comment>
<dbReference type="KEGG" id="pste:PSTEL_03020"/>
<keyword evidence="4" id="KW-0067">ATP-binding</keyword>
<dbReference type="InterPro" id="IPR003439">
    <property type="entry name" value="ABC_transporter-like_ATP-bd"/>
</dbReference>
<keyword evidence="2" id="KW-0813">Transport</keyword>